<comment type="caution">
    <text evidence="2">The sequence shown here is derived from an EMBL/GenBank/DDBJ whole genome shotgun (WGS) entry which is preliminary data.</text>
</comment>
<dbReference type="Proteomes" id="UP001054945">
    <property type="component" value="Unassembled WGS sequence"/>
</dbReference>
<organism evidence="2 3">
    <name type="scientific">Caerostris extrusa</name>
    <name type="common">Bark spider</name>
    <name type="synonym">Caerostris bankana</name>
    <dbReference type="NCBI Taxonomy" id="172846"/>
    <lineage>
        <taxon>Eukaryota</taxon>
        <taxon>Metazoa</taxon>
        <taxon>Ecdysozoa</taxon>
        <taxon>Arthropoda</taxon>
        <taxon>Chelicerata</taxon>
        <taxon>Arachnida</taxon>
        <taxon>Araneae</taxon>
        <taxon>Araneomorphae</taxon>
        <taxon>Entelegynae</taxon>
        <taxon>Araneoidea</taxon>
        <taxon>Araneidae</taxon>
        <taxon>Caerostris</taxon>
    </lineage>
</organism>
<evidence type="ECO:0000313" key="2">
    <source>
        <dbReference type="EMBL" id="GIY95457.1"/>
    </source>
</evidence>
<proteinExistence type="predicted"/>
<accession>A0AAV4XK35</accession>
<feature type="compositionally biased region" description="Basic and acidic residues" evidence="1">
    <location>
        <begin position="32"/>
        <end position="45"/>
    </location>
</feature>
<evidence type="ECO:0000256" key="1">
    <source>
        <dbReference type="SAM" id="MobiDB-lite"/>
    </source>
</evidence>
<keyword evidence="3" id="KW-1185">Reference proteome</keyword>
<evidence type="ECO:0000313" key="3">
    <source>
        <dbReference type="Proteomes" id="UP001054945"/>
    </source>
</evidence>
<sequence length="87" mass="10063">MTARWKRSGESACPNNAAPWKRALINYVTPPEEERWQSPRQDVTRRAQGSSGRRQNNSSRCRGDRTQIESVDLVRQNDGTQFIYPNK</sequence>
<gene>
    <name evidence="2" type="ORF">CEXT_750341</name>
</gene>
<protein>
    <submittedName>
        <fullName evidence="2">Uncharacterized protein</fullName>
    </submittedName>
</protein>
<feature type="compositionally biased region" description="Low complexity" evidence="1">
    <location>
        <begin position="48"/>
        <end position="60"/>
    </location>
</feature>
<reference evidence="2 3" key="1">
    <citation type="submission" date="2021-06" db="EMBL/GenBank/DDBJ databases">
        <title>Caerostris extrusa draft genome.</title>
        <authorList>
            <person name="Kono N."/>
            <person name="Arakawa K."/>
        </authorList>
    </citation>
    <scope>NUCLEOTIDE SEQUENCE [LARGE SCALE GENOMIC DNA]</scope>
</reference>
<name>A0AAV4XK35_CAEEX</name>
<dbReference type="AlphaFoldDB" id="A0AAV4XK35"/>
<feature type="region of interest" description="Disordered" evidence="1">
    <location>
        <begin position="31"/>
        <end position="73"/>
    </location>
</feature>
<dbReference type="EMBL" id="BPLR01017917">
    <property type="protein sequence ID" value="GIY95457.1"/>
    <property type="molecule type" value="Genomic_DNA"/>
</dbReference>